<dbReference type="Gene3D" id="3.40.190.10">
    <property type="entry name" value="Periplasmic binding protein-like II"/>
    <property type="match status" value="2"/>
</dbReference>
<feature type="domain" description="HTH lysR-type" evidence="5">
    <location>
        <begin position="1"/>
        <end position="58"/>
    </location>
</feature>
<organism evidence="6">
    <name type="scientific">uncultured Thermoleophilia bacterium</name>
    <dbReference type="NCBI Taxonomy" id="1497501"/>
    <lineage>
        <taxon>Bacteria</taxon>
        <taxon>Bacillati</taxon>
        <taxon>Actinomycetota</taxon>
        <taxon>Thermoleophilia</taxon>
        <taxon>environmental samples</taxon>
    </lineage>
</organism>
<evidence type="ECO:0000256" key="1">
    <source>
        <dbReference type="ARBA" id="ARBA00009437"/>
    </source>
</evidence>
<accession>A0A6J4TGS3</accession>
<evidence type="ECO:0000313" key="6">
    <source>
        <dbReference type="EMBL" id="CAA9522202.1"/>
    </source>
</evidence>
<dbReference type="PANTHER" id="PTHR30346:SF0">
    <property type="entry name" value="HCA OPERON TRANSCRIPTIONAL ACTIVATOR HCAR"/>
    <property type="match status" value="1"/>
</dbReference>
<dbReference type="Gene3D" id="1.10.10.10">
    <property type="entry name" value="Winged helix-like DNA-binding domain superfamily/Winged helix DNA-binding domain"/>
    <property type="match status" value="1"/>
</dbReference>
<name>A0A6J4TGS3_9ACTN</name>
<evidence type="ECO:0000256" key="2">
    <source>
        <dbReference type="ARBA" id="ARBA00023015"/>
    </source>
</evidence>
<proteinExistence type="inferred from homology"/>
<sequence>MELRQLRYFVAVAEELHFRRAAERLHVAQPGVSQQIISLEAELGVRLLDRDRRTVALTPAGTALLEEARAVLAGVDRARARTQAAGSGVTGRLRLSLTRSLTGGLAGRIVDAYRGRFPEVELELSAGHTSLHVEQLREGAIDVAFVRPPLNDPLIAELELAREPLVCVLPSQHRLARRRRVSREDLRDEPLVWWARDHGPGPWDEMLAQVYGRGGTPPIVRTEPAEERILSAVAEGLGVSLSMLEVSRVLRIPGTVCRRFTAPEPTVGIALAWRRDAALPALQRLREVAAEVAAEAAAPPGR</sequence>
<dbReference type="Pfam" id="PF03466">
    <property type="entry name" value="LysR_substrate"/>
    <property type="match status" value="1"/>
</dbReference>
<dbReference type="PRINTS" id="PR00039">
    <property type="entry name" value="HTHLYSR"/>
</dbReference>
<dbReference type="FunFam" id="1.10.10.10:FF:000001">
    <property type="entry name" value="LysR family transcriptional regulator"/>
    <property type="match status" value="1"/>
</dbReference>
<dbReference type="Pfam" id="PF00126">
    <property type="entry name" value="HTH_1"/>
    <property type="match status" value="1"/>
</dbReference>
<evidence type="ECO:0000256" key="4">
    <source>
        <dbReference type="ARBA" id="ARBA00023163"/>
    </source>
</evidence>
<dbReference type="AlphaFoldDB" id="A0A6J4TGS3"/>
<dbReference type="GO" id="GO:0003677">
    <property type="term" value="F:DNA binding"/>
    <property type="evidence" value="ECO:0007669"/>
    <property type="project" value="UniProtKB-KW"/>
</dbReference>
<protein>
    <recommendedName>
        <fullName evidence="5">HTH lysR-type domain-containing protein</fullName>
    </recommendedName>
</protein>
<keyword evidence="2" id="KW-0805">Transcription regulation</keyword>
<dbReference type="GO" id="GO:0032993">
    <property type="term" value="C:protein-DNA complex"/>
    <property type="evidence" value="ECO:0007669"/>
    <property type="project" value="TreeGrafter"/>
</dbReference>
<dbReference type="SUPFAM" id="SSF53850">
    <property type="entry name" value="Periplasmic binding protein-like II"/>
    <property type="match status" value="1"/>
</dbReference>
<gene>
    <name evidence="6" type="ORF">AVDCRST_MAG79-264</name>
</gene>
<reference evidence="6" key="1">
    <citation type="submission" date="2020-02" db="EMBL/GenBank/DDBJ databases">
        <authorList>
            <person name="Meier V. D."/>
        </authorList>
    </citation>
    <scope>NUCLEOTIDE SEQUENCE</scope>
    <source>
        <strain evidence="6">AVDCRST_MAG79</strain>
    </source>
</reference>
<dbReference type="InterPro" id="IPR036388">
    <property type="entry name" value="WH-like_DNA-bd_sf"/>
</dbReference>
<dbReference type="GO" id="GO:0003700">
    <property type="term" value="F:DNA-binding transcription factor activity"/>
    <property type="evidence" value="ECO:0007669"/>
    <property type="project" value="InterPro"/>
</dbReference>
<dbReference type="SUPFAM" id="SSF46785">
    <property type="entry name" value="Winged helix' DNA-binding domain"/>
    <property type="match status" value="1"/>
</dbReference>
<dbReference type="PROSITE" id="PS50931">
    <property type="entry name" value="HTH_LYSR"/>
    <property type="match status" value="1"/>
</dbReference>
<comment type="similarity">
    <text evidence="1">Belongs to the LysR transcriptional regulatory family.</text>
</comment>
<evidence type="ECO:0000259" key="5">
    <source>
        <dbReference type="PROSITE" id="PS50931"/>
    </source>
</evidence>
<dbReference type="EMBL" id="CADCWC010000049">
    <property type="protein sequence ID" value="CAA9522202.1"/>
    <property type="molecule type" value="Genomic_DNA"/>
</dbReference>
<dbReference type="PANTHER" id="PTHR30346">
    <property type="entry name" value="TRANSCRIPTIONAL DUAL REGULATOR HCAR-RELATED"/>
    <property type="match status" value="1"/>
</dbReference>
<dbReference type="CDD" id="cd08414">
    <property type="entry name" value="PBP2_LTTR_aromatics_like"/>
    <property type="match status" value="1"/>
</dbReference>
<dbReference type="InterPro" id="IPR005119">
    <property type="entry name" value="LysR_subst-bd"/>
</dbReference>
<dbReference type="InterPro" id="IPR000847">
    <property type="entry name" value="LysR_HTH_N"/>
</dbReference>
<evidence type="ECO:0000256" key="3">
    <source>
        <dbReference type="ARBA" id="ARBA00023125"/>
    </source>
</evidence>
<dbReference type="InterPro" id="IPR036390">
    <property type="entry name" value="WH_DNA-bd_sf"/>
</dbReference>
<keyword evidence="4" id="KW-0804">Transcription</keyword>
<keyword evidence="3" id="KW-0238">DNA-binding</keyword>